<dbReference type="AlphaFoldDB" id="A0A7R9ZG16"/>
<reference evidence="2" key="1">
    <citation type="submission" date="2021-01" db="EMBL/GenBank/DDBJ databases">
        <authorList>
            <person name="Corre E."/>
            <person name="Pelletier E."/>
            <person name="Niang G."/>
            <person name="Scheremetjew M."/>
            <person name="Finn R."/>
            <person name="Kale V."/>
            <person name="Holt S."/>
            <person name="Cochrane G."/>
            <person name="Meng A."/>
            <person name="Brown T."/>
            <person name="Cohen L."/>
        </authorList>
    </citation>
    <scope>NUCLEOTIDE SEQUENCE</scope>
    <source>
        <strain evidence="2">CCMP147</strain>
    </source>
</reference>
<gene>
    <name evidence="2" type="ORF">TDUB1175_LOCUS20070</name>
</gene>
<proteinExistence type="predicted"/>
<feature type="compositionally biased region" description="Polar residues" evidence="1">
    <location>
        <begin position="90"/>
        <end position="101"/>
    </location>
</feature>
<protein>
    <submittedName>
        <fullName evidence="2">Uncharacterized protein</fullName>
    </submittedName>
</protein>
<sequence>MATVPMSVFRIQGEPFDEQLRLERRACRSQTSPSTALRGAARGHWFFEETRISHERQAGGSEGSLVLPPRVNDKKNDGGKSPPLDRSFDPVNNYSQSFGVL</sequence>
<feature type="region of interest" description="Disordered" evidence="1">
    <location>
        <begin position="52"/>
        <end position="101"/>
    </location>
</feature>
<evidence type="ECO:0000256" key="1">
    <source>
        <dbReference type="SAM" id="MobiDB-lite"/>
    </source>
</evidence>
<evidence type="ECO:0000313" key="2">
    <source>
        <dbReference type="EMBL" id="CAD8321654.1"/>
    </source>
</evidence>
<organism evidence="2">
    <name type="scientific">Pseudictyota dubia</name>
    <dbReference type="NCBI Taxonomy" id="2749911"/>
    <lineage>
        <taxon>Eukaryota</taxon>
        <taxon>Sar</taxon>
        <taxon>Stramenopiles</taxon>
        <taxon>Ochrophyta</taxon>
        <taxon>Bacillariophyta</taxon>
        <taxon>Mediophyceae</taxon>
        <taxon>Biddulphiophycidae</taxon>
        <taxon>Eupodiscales</taxon>
        <taxon>Odontellaceae</taxon>
        <taxon>Pseudictyota</taxon>
    </lineage>
</organism>
<accession>A0A7R9ZG16</accession>
<dbReference type="EMBL" id="HBED01039869">
    <property type="protein sequence ID" value="CAD8321654.1"/>
    <property type="molecule type" value="Transcribed_RNA"/>
</dbReference>
<name>A0A7R9ZG16_9STRA</name>